<name>A0A3M8X311_9ACTN</name>
<gene>
    <name evidence="5" type="ORF">EEJ42_04610</name>
</gene>
<organism evidence="5 6">
    <name type="scientific">Streptomyces botrytidirepellens</name>
    <dbReference type="NCBI Taxonomy" id="2486417"/>
    <lineage>
        <taxon>Bacteria</taxon>
        <taxon>Bacillati</taxon>
        <taxon>Actinomycetota</taxon>
        <taxon>Actinomycetes</taxon>
        <taxon>Kitasatosporales</taxon>
        <taxon>Streptomycetaceae</taxon>
        <taxon>Streptomyces</taxon>
    </lineage>
</organism>
<evidence type="ECO:0000313" key="5">
    <source>
        <dbReference type="EMBL" id="RNG34803.1"/>
    </source>
</evidence>
<reference evidence="5 6" key="1">
    <citation type="submission" date="2018-11" db="EMBL/GenBank/DDBJ databases">
        <title>The Potential of Streptomyces as Biocontrol Agents against the Tomato grey mould, Botrytis cinerea (Gray mold) Frontiers in Microbiology.</title>
        <authorList>
            <person name="Li D."/>
        </authorList>
    </citation>
    <scope>NUCLEOTIDE SEQUENCE [LARGE SCALE GENOMIC DNA]</scope>
    <source>
        <strain evidence="5 6">NEAU-LD23</strain>
    </source>
</reference>
<accession>A0A3M8X311</accession>
<dbReference type="InterPro" id="IPR002018">
    <property type="entry name" value="CarbesteraseB"/>
</dbReference>
<dbReference type="Pfam" id="PF00135">
    <property type="entry name" value="COesterase"/>
    <property type="match status" value="1"/>
</dbReference>
<protein>
    <recommendedName>
        <fullName evidence="3">Carboxylic ester hydrolase</fullName>
        <ecNumber evidence="3">3.1.1.-</ecNumber>
    </recommendedName>
</protein>
<evidence type="ECO:0000256" key="2">
    <source>
        <dbReference type="ARBA" id="ARBA00022801"/>
    </source>
</evidence>
<feature type="domain" description="Carboxylesterase type B" evidence="4">
    <location>
        <begin position="8"/>
        <end position="469"/>
    </location>
</feature>
<dbReference type="InterPro" id="IPR019826">
    <property type="entry name" value="Carboxylesterase_B_AS"/>
</dbReference>
<sequence length="510" mass="54502">MSAAGSPEPEVRTAVGAVRGRAEGGLAVFRGIPYAEPPLGEARFQAPRPVSGWDGVREAYAFGPPPPQDANMGGRSGGGLFSGTGDDWLTVNVWTPAPDPAALRPVMVWIHGGAYKHSFSGSPGYDAQHIAREGDVVFVSLNYRLGAEGFARVDGAPANRGLLDQVAALQWVRQNITAFGGDPEQVTILGDSAGAGSIASLMVMPRAVGLFRRAVGQSLPGTFLSDALARDVAATLATEAGLRPTACELSGVDPRELPAVGHALETKMRQYDDRWGTFAHTLSLFSPVVDGEVLPAAPWQGLAGGAGRDVELVIGHNRDEWRTFLLFGDLFGKVTEEQATQALRHFGPGDDGERAYREAFPDASAEELFELVQSDWLFRMPTLHLAEAQAAGGGKAYLYELAWQSPGRGGLLRACHGLDGPLLFGTYDAHLGPVAIGPEHTDQARELTSQIRTAWTSFATSGAPGWPAYDSRQRMTRVFDAPPAVATYPEETSHRLWQDHTFDALPLLTA</sequence>
<dbReference type="RefSeq" id="WP_123098722.1">
    <property type="nucleotide sequence ID" value="NZ_RIBZ01000064.1"/>
</dbReference>
<comment type="similarity">
    <text evidence="1 3">Belongs to the type-B carboxylesterase/lipase family.</text>
</comment>
<dbReference type="PANTHER" id="PTHR11559">
    <property type="entry name" value="CARBOXYLESTERASE"/>
    <property type="match status" value="1"/>
</dbReference>
<dbReference type="Proteomes" id="UP000275401">
    <property type="component" value="Unassembled WGS sequence"/>
</dbReference>
<dbReference type="InterPro" id="IPR029058">
    <property type="entry name" value="AB_hydrolase_fold"/>
</dbReference>
<evidence type="ECO:0000256" key="1">
    <source>
        <dbReference type="ARBA" id="ARBA00005964"/>
    </source>
</evidence>
<dbReference type="AlphaFoldDB" id="A0A3M8X311"/>
<evidence type="ECO:0000259" key="4">
    <source>
        <dbReference type="Pfam" id="PF00135"/>
    </source>
</evidence>
<keyword evidence="2 3" id="KW-0378">Hydrolase</keyword>
<dbReference type="GO" id="GO:0016787">
    <property type="term" value="F:hydrolase activity"/>
    <property type="evidence" value="ECO:0007669"/>
    <property type="project" value="UniProtKB-KW"/>
</dbReference>
<dbReference type="InterPro" id="IPR050309">
    <property type="entry name" value="Type-B_Carboxylest/Lipase"/>
</dbReference>
<dbReference type="Gene3D" id="3.40.50.1820">
    <property type="entry name" value="alpha/beta hydrolase"/>
    <property type="match status" value="1"/>
</dbReference>
<dbReference type="EC" id="3.1.1.-" evidence="3"/>
<comment type="caution">
    <text evidence="5">The sequence shown here is derived from an EMBL/GenBank/DDBJ whole genome shotgun (WGS) entry which is preliminary data.</text>
</comment>
<keyword evidence="6" id="KW-1185">Reference proteome</keyword>
<evidence type="ECO:0000256" key="3">
    <source>
        <dbReference type="RuleBase" id="RU361235"/>
    </source>
</evidence>
<evidence type="ECO:0000313" key="6">
    <source>
        <dbReference type="Proteomes" id="UP000275401"/>
    </source>
</evidence>
<dbReference type="SUPFAM" id="SSF53474">
    <property type="entry name" value="alpha/beta-Hydrolases"/>
    <property type="match status" value="1"/>
</dbReference>
<dbReference type="PROSITE" id="PS00122">
    <property type="entry name" value="CARBOXYLESTERASE_B_1"/>
    <property type="match status" value="1"/>
</dbReference>
<proteinExistence type="inferred from homology"/>
<dbReference type="EMBL" id="RIBZ01000064">
    <property type="protein sequence ID" value="RNG34803.1"/>
    <property type="molecule type" value="Genomic_DNA"/>
</dbReference>